<dbReference type="GO" id="GO:0030544">
    <property type="term" value="F:Hsp70 protein binding"/>
    <property type="evidence" value="ECO:0007669"/>
    <property type="project" value="TreeGrafter"/>
</dbReference>
<gene>
    <name evidence="5" type="ORF">ALAG00032_LOCUS15501</name>
</gene>
<evidence type="ECO:0000256" key="2">
    <source>
        <dbReference type="ARBA" id="ARBA00022803"/>
    </source>
</evidence>
<accession>A0A7S3K4H7</accession>
<dbReference type="InterPro" id="IPR019734">
    <property type="entry name" value="TPR_rpt"/>
</dbReference>
<reference evidence="5" key="1">
    <citation type="submission" date="2021-01" db="EMBL/GenBank/DDBJ databases">
        <authorList>
            <person name="Corre E."/>
            <person name="Pelletier E."/>
            <person name="Niang G."/>
            <person name="Scheremetjew M."/>
            <person name="Finn R."/>
            <person name="Kale V."/>
            <person name="Holt S."/>
            <person name="Cochrane G."/>
            <person name="Meng A."/>
            <person name="Brown T."/>
            <person name="Cohen L."/>
        </authorList>
    </citation>
    <scope>NUCLEOTIDE SEQUENCE</scope>
    <source>
        <strain evidence="5">CCMP1510</strain>
    </source>
</reference>
<feature type="coiled-coil region" evidence="3">
    <location>
        <begin position="101"/>
        <end position="128"/>
    </location>
</feature>
<protein>
    <submittedName>
        <fullName evidence="5">Uncharacterized protein</fullName>
    </submittedName>
</protein>
<feature type="region of interest" description="Disordered" evidence="4">
    <location>
        <begin position="390"/>
        <end position="415"/>
    </location>
</feature>
<dbReference type="SMART" id="SM00028">
    <property type="entry name" value="TPR"/>
    <property type="match status" value="2"/>
</dbReference>
<dbReference type="PANTHER" id="PTHR45883">
    <property type="entry name" value="HSC70-INTERACTING PROTEIN"/>
    <property type="match status" value="1"/>
</dbReference>
<dbReference type="AlphaFoldDB" id="A0A7S3K4H7"/>
<feature type="compositionally biased region" description="Polar residues" evidence="4">
    <location>
        <begin position="405"/>
        <end position="415"/>
    </location>
</feature>
<dbReference type="PANTHER" id="PTHR45883:SF2">
    <property type="entry name" value="HSC70-INTERACTING PROTEIN"/>
    <property type="match status" value="1"/>
</dbReference>
<proteinExistence type="predicted"/>
<keyword evidence="2" id="KW-0802">TPR repeat</keyword>
<dbReference type="SUPFAM" id="SSF48452">
    <property type="entry name" value="TPR-like"/>
    <property type="match status" value="1"/>
</dbReference>
<keyword evidence="3" id="KW-0175">Coiled coil</keyword>
<evidence type="ECO:0000256" key="3">
    <source>
        <dbReference type="SAM" id="Coils"/>
    </source>
</evidence>
<feature type="compositionally biased region" description="Low complexity" evidence="4">
    <location>
        <begin position="390"/>
        <end position="403"/>
    </location>
</feature>
<dbReference type="Gene3D" id="1.25.40.10">
    <property type="entry name" value="Tetratricopeptide repeat domain"/>
    <property type="match status" value="1"/>
</dbReference>
<keyword evidence="1" id="KW-0677">Repeat</keyword>
<dbReference type="InterPro" id="IPR011990">
    <property type="entry name" value="TPR-like_helical_dom_sf"/>
</dbReference>
<sequence>MKIYIHKGQEGEEGYVKQSIKLPKSWSSKPLSNVLELFVEGYNKKYPDAPISATEWHLERPKGSTLFPDDHVASALTEYCDVYCVSGGVKYRGPPPGTAAALEAKEAEERAAKEAAALEAEAATENSNNKAQWNVKVKCVSLDRGGMDVKSQWKVGDITRVTIEPHATIGMLQNRVGLMVGAHPKHQFIYHPRNGGYEKNEPLSPLDKLKDVMASDLVTLELVIQVPKQQIYIESLSDDEGFIGPEDLEPPIAPPDECQDMNRQIELKAQADEAALAQENEKALDLYSQAIALGAPSSQLLCKRGEIFLALNRPKAASLDATKALEANPDSVKAYKLRAKARRKLGEYELASTDFGQAQRIDFDDSIVDIQAYVTKRAKKIRAIALAEEQQLAEQQQQNQDDNIPTEQNSSSPSP</sequence>
<name>A0A7S3K4H7_9STRA</name>
<evidence type="ECO:0000313" key="5">
    <source>
        <dbReference type="EMBL" id="CAE0374697.1"/>
    </source>
</evidence>
<dbReference type="EMBL" id="HBIJ01023460">
    <property type="protein sequence ID" value="CAE0374697.1"/>
    <property type="molecule type" value="Transcribed_RNA"/>
</dbReference>
<organism evidence="5">
    <name type="scientific">Aureoumbra lagunensis</name>
    <dbReference type="NCBI Taxonomy" id="44058"/>
    <lineage>
        <taxon>Eukaryota</taxon>
        <taxon>Sar</taxon>
        <taxon>Stramenopiles</taxon>
        <taxon>Ochrophyta</taxon>
        <taxon>Pelagophyceae</taxon>
        <taxon>Pelagomonadales</taxon>
        <taxon>Aureoumbra</taxon>
    </lineage>
</organism>
<evidence type="ECO:0000256" key="1">
    <source>
        <dbReference type="ARBA" id="ARBA00022737"/>
    </source>
</evidence>
<evidence type="ECO:0000256" key="4">
    <source>
        <dbReference type="SAM" id="MobiDB-lite"/>
    </source>
</evidence>